<reference evidence="1" key="2">
    <citation type="submission" date="2015-07" db="EMBL/GenBank/DDBJ databases">
        <authorList>
            <person name="Noorani M."/>
        </authorList>
    </citation>
    <scope>NUCLEOTIDE SEQUENCE</scope>
    <source>
        <strain evidence="1">Yugu1</strain>
    </source>
</reference>
<name>A0A368S3F0_SETIT</name>
<gene>
    <name evidence="1" type="ORF">SETIT_8G022700v2</name>
</gene>
<organism evidence="1">
    <name type="scientific">Setaria italica</name>
    <name type="common">Foxtail millet</name>
    <name type="synonym">Panicum italicum</name>
    <dbReference type="NCBI Taxonomy" id="4555"/>
    <lineage>
        <taxon>Eukaryota</taxon>
        <taxon>Viridiplantae</taxon>
        <taxon>Streptophyta</taxon>
        <taxon>Embryophyta</taxon>
        <taxon>Tracheophyta</taxon>
        <taxon>Spermatophyta</taxon>
        <taxon>Magnoliopsida</taxon>
        <taxon>Liliopsida</taxon>
        <taxon>Poales</taxon>
        <taxon>Poaceae</taxon>
        <taxon>PACMAD clade</taxon>
        <taxon>Panicoideae</taxon>
        <taxon>Panicodae</taxon>
        <taxon>Paniceae</taxon>
        <taxon>Cenchrinae</taxon>
        <taxon>Setaria</taxon>
    </lineage>
</organism>
<evidence type="ECO:0000313" key="1">
    <source>
        <dbReference type="EMBL" id="RCV36946.1"/>
    </source>
</evidence>
<proteinExistence type="predicted"/>
<reference evidence="1" key="1">
    <citation type="journal article" date="2012" name="Nat. Biotechnol.">
        <title>Reference genome sequence of the model plant Setaria.</title>
        <authorList>
            <person name="Bennetzen J.L."/>
            <person name="Schmutz J."/>
            <person name="Wang H."/>
            <person name="Percifield R."/>
            <person name="Hawkins J."/>
            <person name="Pontaroli A.C."/>
            <person name="Estep M."/>
            <person name="Feng L."/>
            <person name="Vaughn J.N."/>
            <person name="Grimwood J."/>
            <person name="Jenkins J."/>
            <person name="Barry K."/>
            <person name="Lindquist E."/>
            <person name="Hellsten U."/>
            <person name="Deshpande S."/>
            <person name="Wang X."/>
            <person name="Wu X."/>
            <person name="Mitros T."/>
            <person name="Triplett J."/>
            <person name="Yang X."/>
            <person name="Ye C.Y."/>
            <person name="Mauro-Herrera M."/>
            <person name="Wang L."/>
            <person name="Li P."/>
            <person name="Sharma M."/>
            <person name="Sharma R."/>
            <person name="Ronald P.C."/>
            <person name="Panaud O."/>
            <person name="Kellogg E.A."/>
            <person name="Brutnell T.P."/>
            <person name="Doust A.N."/>
            <person name="Tuskan G.A."/>
            <person name="Rokhsar D."/>
            <person name="Devos K.M."/>
        </authorList>
    </citation>
    <scope>NUCLEOTIDE SEQUENCE [LARGE SCALE GENOMIC DNA]</scope>
    <source>
        <strain evidence="1">Yugu1</strain>
    </source>
</reference>
<dbReference type="AlphaFoldDB" id="A0A368S3F0"/>
<sequence length="139" mass="16041">MLCSNRGGICPERVLLLRRRNSRLLRFPMVLGMAPERSFPYRSRTLSRRSLPISAGMSPATPILVRLSMLRKERLPRCWLSAPWRGTSTNRRAVTRGRWWLHETPTHRQKDTLDVQLPARIPRGSESSDLKANRAVRSV</sequence>
<protein>
    <submittedName>
        <fullName evidence="1">Uncharacterized protein</fullName>
    </submittedName>
</protein>
<dbReference type="OrthoDB" id="10558714at2759"/>
<dbReference type="EMBL" id="CM003535">
    <property type="protein sequence ID" value="RCV36946.1"/>
    <property type="molecule type" value="Genomic_DNA"/>
</dbReference>
<accession>A0A368S3F0</accession>